<dbReference type="RefSeq" id="WP_185042360.1">
    <property type="nucleotide sequence ID" value="NZ_BAABFG010000005.1"/>
</dbReference>
<dbReference type="InterPro" id="IPR029063">
    <property type="entry name" value="SAM-dependent_MTases_sf"/>
</dbReference>
<comment type="caution">
    <text evidence="2">The sequence shown here is derived from an EMBL/GenBank/DDBJ whole genome shotgun (WGS) entry which is preliminary data.</text>
</comment>
<dbReference type="PANTHER" id="PTHR34203:SF15">
    <property type="entry name" value="SLL1173 PROTEIN"/>
    <property type="match status" value="1"/>
</dbReference>
<gene>
    <name evidence="2" type="ORF">BJY16_005390</name>
</gene>
<evidence type="ECO:0000313" key="3">
    <source>
        <dbReference type="Proteomes" id="UP000546162"/>
    </source>
</evidence>
<dbReference type="Gene3D" id="3.40.50.150">
    <property type="entry name" value="Vaccinia Virus protein VP39"/>
    <property type="match status" value="1"/>
</dbReference>
<dbReference type="Pfam" id="PF05050">
    <property type="entry name" value="Methyltransf_21"/>
    <property type="match status" value="1"/>
</dbReference>
<proteinExistence type="predicted"/>
<dbReference type="GO" id="GO:0032259">
    <property type="term" value="P:methylation"/>
    <property type="evidence" value="ECO:0007669"/>
    <property type="project" value="UniProtKB-KW"/>
</dbReference>
<dbReference type="EMBL" id="JACHNB010000001">
    <property type="protein sequence ID" value="MBB4741931.1"/>
    <property type="molecule type" value="Genomic_DNA"/>
</dbReference>
<keyword evidence="2" id="KW-0808">Transferase</keyword>
<keyword evidence="2" id="KW-0489">Methyltransferase</keyword>
<name>A0A7W7M9J6_9ACTN</name>
<organism evidence="2 3">
    <name type="scientific">Actinoplanes octamycinicus</name>
    <dbReference type="NCBI Taxonomy" id="135948"/>
    <lineage>
        <taxon>Bacteria</taxon>
        <taxon>Bacillati</taxon>
        <taxon>Actinomycetota</taxon>
        <taxon>Actinomycetes</taxon>
        <taxon>Micromonosporales</taxon>
        <taxon>Micromonosporaceae</taxon>
        <taxon>Actinoplanes</taxon>
    </lineage>
</organism>
<accession>A0A7W7M9J6</accession>
<reference evidence="2 3" key="1">
    <citation type="submission" date="2020-08" db="EMBL/GenBank/DDBJ databases">
        <title>Sequencing the genomes of 1000 actinobacteria strains.</title>
        <authorList>
            <person name="Klenk H.-P."/>
        </authorList>
    </citation>
    <scope>NUCLEOTIDE SEQUENCE [LARGE SCALE GENOMIC DNA]</scope>
    <source>
        <strain evidence="2 3">DSM 45809</strain>
    </source>
</reference>
<evidence type="ECO:0000259" key="1">
    <source>
        <dbReference type="Pfam" id="PF05050"/>
    </source>
</evidence>
<dbReference type="InterPro" id="IPR006342">
    <property type="entry name" value="FkbM_mtfrase"/>
</dbReference>
<keyword evidence="3" id="KW-1185">Reference proteome</keyword>
<sequence length="238" mass="26150">MTILNAVANTLSRHTRYLDNELHTIGGLVRPGDVCLDVGSAAGLYSRTLSDLVGPAGLVHSVEPLSFGHPFWSRVLGARRRGNVRHHAVALGAQPGRAAMRVPYTASGPATSRSFLGRESRGLGSTAEFVRHEDVVVEVSTVDALVAEAGLERLDFVKIDVEGGELHVLHGAARTVERFRPAMFIEIEERHTARYDHSPGDVVAWLTARGYTMYTWQRGWVPAERVCPHTNNYLFRSS</sequence>
<evidence type="ECO:0000313" key="2">
    <source>
        <dbReference type="EMBL" id="MBB4741931.1"/>
    </source>
</evidence>
<dbReference type="NCBIfam" id="TIGR01444">
    <property type="entry name" value="fkbM_fam"/>
    <property type="match status" value="1"/>
</dbReference>
<dbReference type="AlphaFoldDB" id="A0A7W7M9J6"/>
<dbReference type="InterPro" id="IPR052514">
    <property type="entry name" value="SAM-dependent_MTase"/>
</dbReference>
<protein>
    <submittedName>
        <fullName evidence="2">FkbM family methyltransferase</fullName>
    </submittedName>
</protein>
<dbReference type="PANTHER" id="PTHR34203">
    <property type="entry name" value="METHYLTRANSFERASE, FKBM FAMILY PROTEIN"/>
    <property type="match status" value="1"/>
</dbReference>
<feature type="domain" description="Methyltransferase FkbM" evidence="1">
    <location>
        <begin position="37"/>
        <end position="212"/>
    </location>
</feature>
<dbReference type="Proteomes" id="UP000546162">
    <property type="component" value="Unassembled WGS sequence"/>
</dbReference>
<dbReference type="GO" id="GO:0008168">
    <property type="term" value="F:methyltransferase activity"/>
    <property type="evidence" value="ECO:0007669"/>
    <property type="project" value="UniProtKB-KW"/>
</dbReference>
<dbReference type="SUPFAM" id="SSF53335">
    <property type="entry name" value="S-adenosyl-L-methionine-dependent methyltransferases"/>
    <property type="match status" value="1"/>
</dbReference>